<dbReference type="Gene3D" id="3.30.160.60">
    <property type="entry name" value="Classic Zinc Finger"/>
    <property type="match status" value="3"/>
</dbReference>
<feature type="compositionally biased region" description="Basic and acidic residues" evidence="7">
    <location>
        <begin position="1"/>
        <end position="14"/>
    </location>
</feature>
<dbReference type="AlphaFoldDB" id="A0A7R8WEC4"/>
<dbReference type="SUPFAM" id="SSF57667">
    <property type="entry name" value="beta-beta-alpha zinc fingers"/>
    <property type="match status" value="2"/>
</dbReference>
<dbReference type="PROSITE" id="PS50157">
    <property type="entry name" value="ZINC_FINGER_C2H2_2"/>
    <property type="match status" value="2"/>
</dbReference>
<dbReference type="SMART" id="SM00355">
    <property type="entry name" value="ZnF_C2H2"/>
    <property type="match status" value="3"/>
</dbReference>
<accession>A0A7R8WEC4</accession>
<dbReference type="FunFam" id="3.30.160.60:FF:002452">
    <property type="entry name" value="zinc finger protein 142 isoform X4"/>
    <property type="match status" value="1"/>
</dbReference>
<evidence type="ECO:0000313" key="8">
    <source>
        <dbReference type="EMBL" id="CAD7227788.1"/>
    </source>
</evidence>
<dbReference type="PROSITE" id="PS00028">
    <property type="entry name" value="ZINC_FINGER_C2H2_1"/>
    <property type="match status" value="2"/>
</dbReference>
<evidence type="ECO:0000256" key="4">
    <source>
        <dbReference type="ARBA" id="ARBA00022771"/>
    </source>
</evidence>
<keyword evidence="2" id="KW-0479">Metal-binding</keyword>
<dbReference type="GO" id="GO:0008270">
    <property type="term" value="F:zinc ion binding"/>
    <property type="evidence" value="ECO:0007669"/>
    <property type="project" value="UniProtKB-KW"/>
</dbReference>
<evidence type="ECO:0000256" key="1">
    <source>
        <dbReference type="ARBA" id="ARBA00004123"/>
    </source>
</evidence>
<keyword evidence="5" id="KW-0862">Zinc</keyword>
<evidence type="ECO:0000256" key="6">
    <source>
        <dbReference type="ARBA" id="ARBA00023242"/>
    </source>
</evidence>
<protein>
    <submittedName>
        <fullName evidence="8">Uncharacterized protein</fullName>
    </submittedName>
</protein>
<reference evidence="8" key="1">
    <citation type="submission" date="2020-11" db="EMBL/GenBank/DDBJ databases">
        <authorList>
            <person name="Tran Van P."/>
        </authorList>
    </citation>
    <scope>NUCLEOTIDE SEQUENCE</scope>
</reference>
<feature type="compositionally biased region" description="Basic and acidic residues" evidence="7">
    <location>
        <begin position="92"/>
        <end position="107"/>
    </location>
</feature>
<dbReference type="InterPro" id="IPR036236">
    <property type="entry name" value="Znf_C2H2_sf"/>
</dbReference>
<proteinExistence type="predicted"/>
<keyword evidence="4" id="KW-0863">Zinc-finger</keyword>
<dbReference type="GO" id="GO:0000981">
    <property type="term" value="F:DNA-binding transcription factor activity, RNA polymerase II-specific"/>
    <property type="evidence" value="ECO:0007669"/>
    <property type="project" value="TreeGrafter"/>
</dbReference>
<dbReference type="Pfam" id="PF00096">
    <property type="entry name" value="zf-C2H2"/>
    <property type="match status" value="1"/>
</dbReference>
<keyword evidence="3" id="KW-0677">Repeat</keyword>
<dbReference type="OrthoDB" id="6429608at2759"/>
<evidence type="ECO:0000256" key="2">
    <source>
        <dbReference type="ARBA" id="ARBA00022723"/>
    </source>
</evidence>
<keyword evidence="6" id="KW-0539">Nucleus</keyword>
<dbReference type="PANTHER" id="PTHR24394:SF29">
    <property type="entry name" value="MYONEURIN"/>
    <property type="match status" value="1"/>
</dbReference>
<dbReference type="InterPro" id="IPR013087">
    <property type="entry name" value="Znf_C2H2_type"/>
</dbReference>
<organism evidence="8">
    <name type="scientific">Cyprideis torosa</name>
    <dbReference type="NCBI Taxonomy" id="163714"/>
    <lineage>
        <taxon>Eukaryota</taxon>
        <taxon>Metazoa</taxon>
        <taxon>Ecdysozoa</taxon>
        <taxon>Arthropoda</taxon>
        <taxon>Crustacea</taxon>
        <taxon>Oligostraca</taxon>
        <taxon>Ostracoda</taxon>
        <taxon>Podocopa</taxon>
        <taxon>Podocopida</taxon>
        <taxon>Cytherocopina</taxon>
        <taxon>Cytheroidea</taxon>
        <taxon>Cytherideidae</taxon>
        <taxon>Cyprideis</taxon>
    </lineage>
</organism>
<evidence type="ECO:0000256" key="7">
    <source>
        <dbReference type="SAM" id="MobiDB-lite"/>
    </source>
</evidence>
<feature type="region of interest" description="Disordered" evidence="7">
    <location>
        <begin position="77"/>
        <end position="107"/>
    </location>
</feature>
<sequence>MAESKNDDIEEPRLESLSNATVKEEELESSATVSPKGGRSPKRRKKISTSSGPTKTGRRHECAVCGKCLKCPSELRRHKEGDLPRGGRRSRQALDQRRQVLPYSRDRHPSRISQADLTLLYLHMCAPSLECSHLVQALLKASGGRSLKRRKKISTSSVPTKTGRGHECAVCGNCCRCPAELRRHEGVHTREKPYEYAGDLKRHLRTHNGERPYKCHLCSSAFADAGNLKKHLRTHNGERPYKCH</sequence>
<gene>
    <name evidence="8" type="ORF">CTOB1V02_LOCUS5685</name>
</gene>
<evidence type="ECO:0000256" key="3">
    <source>
        <dbReference type="ARBA" id="ARBA00022737"/>
    </source>
</evidence>
<comment type="subcellular location">
    <subcellularLocation>
        <location evidence="1">Nucleus</location>
    </subcellularLocation>
</comment>
<evidence type="ECO:0000256" key="5">
    <source>
        <dbReference type="ARBA" id="ARBA00022833"/>
    </source>
</evidence>
<dbReference type="PANTHER" id="PTHR24394">
    <property type="entry name" value="ZINC FINGER PROTEIN"/>
    <property type="match status" value="1"/>
</dbReference>
<dbReference type="EMBL" id="OB661258">
    <property type="protein sequence ID" value="CAD7227788.1"/>
    <property type="molecule type" value="Genomic_DNA"/>
</dbReference>
<dbReference type="GO" id="GO:0005634">
    <property type="term" value="C:nucleus"/>
    <property type="evidence" value="ECO:0007669"/>
    <property type="project" value="UniProtKB-SubCell"/>
</dbReference>
<feature type="region of interest" description="Disordered" evidence="7">
    <location>
        <begin position="1"/>
        <end position="58"/>
    </location>
</feature>
<name>A0A7R8WEC4_9CRUS</name>